<feature type="non-terminal residue" evidence="3">
    <location>
        <position position="45"/>
    </location>
</feature>
<feature type="region of interest" description="Disordered" evidence="1">
    <location>
        <begin position="25"/>
        <end position="45"/>
    </location>
</feature>
<dbReference type="EMBL" id="CAJOBI010026878">
    <property type="protein sequence ID" value="CAF4250073.1"/>
    <property type="molecule type" value="Genomic_DNA"/>
</dbReference>
<evidence type="ECO:0000313" key="5">
    <source>
        <dbReference type="Proteomes" id="UP000676336"/>
    </source>
</evidence>
<gene>
    <name evidence="4" type="ORF">GIL414_LOCUS24394</name>
    <name evidence="3" type="ORF">SMN809_LOCUS23957</name>
</gene>
<dbReference type="Gene3D" id="1.25.40.330">
    <property type="entry name" value="Adenylate cyclase-associated CAP, N-terminal domain"/>
    <property type="match status" value="1"/>
</dbReference>
<feature type="compositionally biased region" description="Polar residues" evidence="1">
    <location>
        <begin position="36"/>
        <end position="45"/>
    </location>
</feature>
<protein>
    <recommendedName>
        <fullName evidence="2">CAP N-terminal domain-containing protein</fullName>
    </recommendedName>
</protein>
<proteinExistence type="predicted"/>
<dbReference type="Proteomes" id="UP000676336">
    <property type="component" value="Unassembled WGS sequence"/>
</dbReference>
<dbReference type="InterPro" id="IPR053950">
    <property type="entry name" value="CAP_N"/>
</dbReference>
<organism evidence="3 5">
    <name type="scientific">Rotaria magnacalcarata</name>
    <dbReference type="NCBI Taxonomy" id="392030"/>
    <lineage>
        <taxon>Eukaryota</taxon>
        <taxon>Metazoa</taxon>
        <taxon>Spiralia</taxon>
        <taxon>Gnathifera</taxon>
        <taxon>Rotifera</taxon>
        <taxon>Eurotatoria</taxon>
        <taxon>Bdelloidea</taxon>
        <taxon>Philodinida</taxon>
        <taxon>Philodinidae</taxon>
        <taxon>Rotaria</taxon>
    </lineage>
</organism>
<dbReference type="AlphaFoldDB" id="A0A8S2SUG8"/>
<evidence type="ECO:0000256" key="1">
    <source>
        <dbReference type="SAM" id="MobiDB-lite"/>
    </source>
</evidence>
<sequence length="45" mass="5127">MSDHVKRLFDAQQQFLRQAVQSTKPNDQKVVEAIKPQSSEIDAIT</sequence>
<dbReference type="InterPro" id="IPR036222">
    <property type="entry name" value="CAP_N_sf"/>
</dbReference>
<dbReference type="Pfam" id="PF21938">
    <property type="entry name" value="CAP_N"/>
    <property type="match status" value="1"/>
</dbReference>
<dbReference type="Proteomes" id="UP000681720">
    <property type="component" value="Unassembled WGS sequence"/>
</dbReference>
<dbReference type="EMBL" id="CAJOBJ010029952">
    <property type="protein sequence ID" value="CAF4267245.1"/>
    <property type="molecule type" value="Genomic_DNA"/>
</dbReference>
<evidence type="ECO:0000259" key="2">
    <source>
        <dbReference type="Pfam" id="PF21938"/>
    </source>
</evidence>
<evidence type="ECO:0000313" key="3">
    <source>
        <dbReference type="EMBL" id="CAF4250073.1"/>
    </source>
</evidence>
<name>A0A8S2SUG8_9BILA</name>
<reference evidence="3" key="1">
    <citation type="submission" date="2021-02" db="EMBL/GenBank/DDBJ databases">
        <authorList>
            <person name="Nowell W R."/>
        </authorList>
    </citation>
    <scope>NUCLEOTIDE SEQUENCE</scope>
</reference>
<evidence type="ECO:0000313" key="4">
    <source>
        <dbReference type="EMBL" id="CAF4267245.1"/>
    </source>
</evidence>
<accession>A0A8S2SUG8</accession>
<dbReference type="SUPFAM" id="SSF101278">
    <property type="entry name" value="N-terminal domain of adenylylcyclase associated protein, CAP"/>
    <property type="match status" value="1"/>
</dbReference>
<feature type="domain" description="CAP N-terminal" evidence="2">
    <location>
        <begin position="2"/>
        <end position="44"/>
    </location>
</feature>
<comment type="caution">
    <text evidence="3">The sequence shown here is derived from an EMBL/GenBank/DDBJ whole genome shotgun (WGS) entry which is preliminary data.</text>
</comment>